<proteinExistence type="predicted"/>
<dbReference type="Proteomes" id="UP001482620">
    <property type="component" value="Unassembled WGS sequence"/>
</dbReference>
<evidence type="ECO:0000313" key="1">
    <source>
        <dbReference type="EMBL" id="MEQ2244947.1"/>
    </source>
</evidence>
<reference evidence="1 2" key="1">
    <citation type="submission" date="2021-06" db="EMBL/GenBank/DDBJ databases">
        <authorList>
            <person name="Palmer J.M."/>
        </authorList>
    </citation>
    <scope>NUCLEOTIDE SEQUENCE [LARGE SCALE GENOMIC DNA]</scope>
    <source>
        <strain evidence="2">if_2019</strain>
        <tissue evidence="1">Muscle</tissue>
    </source>
</reference>
<accession>A0ABV0UK57</accession>
<protein>
    <submittedName>
        <fullName evidence="1">Uncharacterized protein</fullName>
    </submittedName>
</protein>
<keyword evidence="2" id="KW-1185">Reference proteome</keyword>
<organism evidence="1 2">
    <name type="scientific">Ilyodon furcidens</name>
    <name type="common">goldbreast splitfin</name>
    <dbReference type="NCBI Taxonomy" id="33524"/>
    <lineage>
        <taxon>Eukaryota</taxon>
        <taxon>Metazoa</taxon>
        <taxon>Chordata</taxon>
        <taxon>Craniata</taxon>
        <taxon>Vertebrata</taxon>
        <taxon>Euteleostomi</taxon>
        <taxon>Actinopterygii</taxon>
        <taxon>Neopterygii</taxon>
        <taxon>Teleostei</taxon>
        <taxon>Neoteleostei</taxon>
        <taxon>Acanthomorphata</taxon>
        <taxon>Ovalentaria</taxon>
        <taxon>Atherinomorphae</taxon>
        <taxon>Cyprinodontiformes</taxon>
        <taxon>Goodeidae</taxon>
        <taxon>Ilyodon</taxon>
    </lineage>
</organism>
<comment type="caution">
    <text evidence="1">The sequence shown here is derived from an EMBL/GenBank/DDBJ whole genome shotgun (WGS) entry which is preliminary data.</text>
</comment>
<dbReference type="EMBL" id="JAHRIQ010071996">
    <property type="protein sequence ID" value="MEQ2244947.1"/>
    <property type="molecule type" value="Genomic_DNA"/>
</dbReference>
<sequence length="103" mass="11534">MLLVVFSHSRASFSCTCEKVDESDRVNEGQANRFVSVPLLHVVFMWPQLDVLLGFGSCRGASSPDNLQPLTEHSLQHVVSSVNWVVQNTDLTNVKKTDVLKHR</sequence>
<evidence type="ECO:0000313" key="2">
    <source>
        <dbReference type="Proteomes" id="UP001482620"/>
    </source>
</evidence>
<name>A0ABV0UK57_9TELE</name>
<gene>
    <name evidence="1" type="ORF">ILYODFUR_022486</name>
</gene>